<comment type="subunit">
    <text evidence="2">Interacts with Spx.</text>
</comment>
<dbReference type="RefSeq" id="WP_188614233.1">
    <property type="nucleotide sequence ID" value="NZ_BMJT01000004.1"/>
</dbReference>
<evidence type="ECO:0000313" key="4">
    <source>
        <dbReference type="Proteomes" id="UP000616608"/>
    </source>
</evidence>
<comment type="function">
    <text evidence="2">Adapter protein required for efficient degradation of Spx by ClpXP under non-stress conditions. Interaction with Spx stabilizes Spx and exposes the C-terminus of Spx for recognition and proteolysis by ClpXP.</text>
</comment>
<dbReference type="AlphaFoldDB" id="A0A917LG89"/>
<dbReference type="Pfam" id="PF13743">
    <property type="entry name" value="Thioredoxin_5"/>
    <property type="match status" value="1"/>
</dbReference>
<dbReference type="HAMAP" id="MF_02245">
    <property type="entry name" value="Adapter_SpxH"/>
    <property type="match status" value="1"/>
</dbReference>
<evidence type="ECO:0000256" key="2">
    <source>
        <dbReference type="HAMAP-Rule" id="MF_02245"/>
    </source>
</evidence>
<accession>A0A917LG89</accession>
<proteinExistence type="inferred from homology"/>
<evidence type="ECO:0000256" key="1">
    <source>
        <dbReference type="ARBA" id="ARBA00022490"/>
    </source>
</evidence>
<evidence type="ECO:0000313" key="3">
    <source>
        <dbReference type="EMBL" id="GGG20026.1"/>
    </source>
</evidence>
<gene>
    <name evidence="2" type="primary">spxH</name>
    <name evidence="3" type="ORF">GCM10007425_13030</name>
</gene>
<comment type="similarity">
    <text evidence="2">Belongs to the SpxH family.</text>
</comment>
<dbReference type="GO" id="GO:0005737">
    <property type="term" value="C:cytoplasm"/>
    <property type="evidence" value="ECO:0007669"/>
    <property type="project" value="UniProtKB-SubCell"/>
</dbReference>
<organism evidence="3 4">
    <name type="scientific">Lysinibacillus alkalisoli</name>
    <dbReference type="NCBI Taxonomy" id="1911548"/>
    <lineage>
        <taxon>Bacteria</taxon>
        <taxon>Bacillati</taxon>
        <taxon>Bacillota</taxon>
        <taxon>Bacilli</taxon>
        <taxon>Bacillales</taxon>
        <taxon>Bacillaceae</taxon>
        <taxon>Lysinibacillus</taxon>
    </lineage>
</organism>
<dbReference type="InterPro" id="IPR036249">
    <property type="entry name" value="Thioredoxin-like_sf"/>
</dbReference>
<keyword evidence="1 2" id="KW-0963">Cytoplasm</keyword>
<dbReference type="SUPFAM" id="SSF52833">
    <property type="entry name" value="Thioredoxin-like"/>
    <property type="match status" value="1"/>
</dbReference>
<name>A0A917LG89_9BACI</name>
<dbReference type="InterPro" id="IPR046404">
    <property type="entry name" value="Adapter_SpxH"/>
</dbReference>
<keyword evidence="4" id="KW-1185">Reference proteome</keyword>
<sequence length="273" mass="31787">MNNSPMLSEPVTSPVSLNKPIELYVFLDPLHASMFEMLTTIRKFQLEYDHYFTWRLVLSSDLSSLNCLSNKRKNGLSDETIDINHPVLPSLAIKAAELQGKRAGLRFLAKLQEYILTNEVSITSYQTLLQIARDIKLDMTEFSSDFGSKESAKALQCDLYIRREMEVDEVPSIVFFNECVEDEGLKVSGNYDYNIYEHILAEMLEEQLIPRPLPSMEDLFIRYSTLTTQEIAFIYSLPIEHVERELKKRMLQQKIERLQTEQHTLWRPRKAII</sequence>
<comment type="caution">
    <text evidence="3">The sequence shown here is derived from an EMBL/GenBank/DDBJ whole genome shotgun (WGS) entry which is preliminary data.</text>
</comment>
<reference evidence="3" key="2">
    <citation type="submission" date="2020-09" db="EMBL/GenBank/DDBJ databases">
        <authorList>
            <person name="Sun Q."/>
            <person name="Zhou Y."/>
        </authorList>
    </citation>
    <scope>NUCLEOTIDE SEQUENCE</scope>
    <source>
        <strain evidence="3">CGMCC 1.15760</strain>
    </source>
</reference>
<protein>
    <recommendedName>
        <fullName evidence="2">ClpXP adapter protein SpxH</fullName>
    </recommendedName>
</protein>
<dbReference type="Proteomes" id="UP000616608">
    <property type="component" value="Unassembled WGS sequence"/>
</dbReference>
<dbReference type="EMBL" id="BMJT01000004">
    <property type="protein sequence ID" value="GGG20026.1"/>
    <property type="molecule type" value="Genomic_DNA"/>
</dbReference>
<dbReference type="Gene3D" id="3.40.30.10">
    <property type="entry name" value="Glutaredoxin"/>
    <property type="match status" value="1"/>
</dbReference>
<dbReference type="PANTHER" id="PTHR13887:SF47">
    <property type="entry name" value="CLPXP ADAPTER PROTEIN SPXH"/>
    <property type="match status" value="1"/>
</dbReference>
<reference evidence="3" key="1">
    <citation type="journal article" date="2014" name="Int. J. Syst. Evol. Microbiol.">
        <title>Complete genome sequence of Corynebacterium casei LMG S-19264T (=DSM 44701T), isolated from a smear-ripened cheese.</title>
        <authorList>
            <consortium name="US DOE Joint Genome Institute (JGI-PGF)"/>
            <person name="Walter F."/>
            <person name="Albersmeier A."/>
            <person name="Kalinowski J."/>
            <person name="Ruckert C."/>
        </authorList>
    </citation>
    <scope>NUCLEOTIDE SEQUENCE</scope>
    <source>
        <strain evidence="3">CGMCC 1.15760</strain>
    </source>
</reference>
<comment type="subcellular location">
    <subcellularLocation>
        <location evidence="2">Cytoplasm</location>
    </subcellularLocation>
</comment>
<dbReference type="PANTHER" id="PTHR13887">
    <property type="entry name" value="GLUTATHIONE S-TRANSFERASE KAPPA"/>
    <property type="match status" value="1"/>
</dbReference>